<comment type="cofactor">
    <cofactor evidence="1">
        <name>FAD</name>
        <dbReference type="ChEBI" id="CHEBI:57692"/>
    </cofactor>
</comment>
<dbReference type="Gene3D" id="3.30.465.10">
    <property type="match status" value="1"/>
</dbReference>
<gene>
    <name evidence="8" type="ORF">N864_14215</name>
</gene>
<dbReference type="PANTHER" id="PTHR42973">
    <property type="entry name" value="BINDING OXIDOREDUCTASE, PUTATIVE (AFU_ORTHOLOGUE AFUA_1G17690)-RELATED"/>
    <property type="match status" value="1"/>
</dbReference>
<proteinExistence type="inferred from homology"/>
<sequence length="488" mass="52466">MSTETQRTGASLGVAATTEATTTAATPTTVPWGELRTALRGTLVRPEDPAYDTARRVYNAMIDKRPAAVAQCRDSTDVITCVRFAAEHGVDLAVRGGAHNAAGLGVWDDALVIDLHQLGSVTVDPESQTVRVDGGCTWGDVDHVTVAHGLATPSGFLSTTGVGGLTLGGGIGYLTRRFGLTVDNLLGADVVLADGRLVHASTESHPDLFWALRGGGGNFGIVTSFTFRCHPIGDHGRIYGGPVLYDLADTAAVMRWYRELLPTLPAELSGWLGILTIPPAPPFPENLWGRKACGIVWCWTGPLDQAERATAPIREFGSPLVVGLHEMPFNLLQAAFDALYPAGLQWYWRSDMVRDISDEAIAVHEKYAALLPSGHSTMHLYPVDGAAARVASDETAFAYRDGGWSAVIVGVDPDPANAELISTWARSYFDELHPTAASSVYVNFLMEEGDERVRAAYGANYERLARVKRQYDPGNLFHVNQNIRPAAG</sequence>
<evidence type="ECO:0000256" key="6">
    <source>
        <dbReference type="SAM" id="MobiDB-lite"/>
    </source>
</evidence>
<comment type="similarity">
    <text evidence="2">Belongs to the oxygen-dependent FAD-linked oxidoreductase family.</text>
</comment>
<protein>
    <submittedName>
        <fullName evidence="8">Oxidoreductase</fullName>
    </submittedName>
</protein>
<dbReference type="GO" id="GO:0071949">
    <property type="term" value="F:FAD binding"/>
    <property type="evidence" value="ECO:0007669"/>
    <property type="project" value="InterPro"/>
</dbReference>
<feature type="domain" description="FAD-binding PCMH-type" evidence="7">
    <location>
        <begin position="62"/>
        <end position="232"/>
    </location>
</feature>
<keyword evidence="9" id="KW-1185">Reference proteome</keyword>
<evidence type="ECO:0000256" key="5">
    <source>
        <dbReference type="ARBA" id="ARBA00023002"/>
    </source>
</evidence>
<dbReference type="InterPro" id="IPR012951">
    <property type="entry name" value="BBE"/>
</dbReference>
<dbReference type="Pfam" id="PF01565">
    <property type="entry name" value="FAD_binding_4"/>
    <property type="match status" value="1"/>
</dbReference>
<evidence type="ECO:0000256" key="2">
    <source>
        <dbReference type="ARBA" id="ARBA00005466"/>
    </source>
</evidence>
<evidence type="ECO:0000259" key="7">
    <source>
        <dbReference type="PROSITE" id="PS51387"/>
    </source>
</evidence>
<feature type="region of interest" description="Disordered" evidence="6">
    <location>
        <begin position="1"/>
        <end position="23"/>
    </location>
</feature>
<dbReference type="Gene3D" id="3.30.43.10">
    <property type="entry name" value="Uridine Diphospho-n-acetylenolpyruvylglucosamine Reductase, domain 2"/>
    <property type="match status" value="1"/>
</dbReference>
<dbReference type="Proteomes" id="UP000019494">
    <property type="component" value="Unassembled WGS sequence"/>
</dbReference>
<evidence type="ECO:0000313" key="8">
    <source>
        <dbReference type="EMBL" id="EWT04341.1"/>
    </source>
</evidence>
<dbReference type="InterPro" id="IPR016169">
    <property type="entry name" value="FAD-bd_PCMH_sub2"/>
</dbReference>
<dbReference type="InterPro" id="IPR036318">
    <property type="entry name" value="FAD-bd_PCMH-like_sf"/>
</dbReference>
<dbReference type="Gene3D" id="3.40.462.20">
    <property type="match status" value="1"/>
</dbReference>
<dbReference type="PATRIC" id="fig|584657.3.peg.3785"/>
<evidence type="ECO:0000256" key="4">
    <source>
        <dbReference type="ARBA" id="ARBA00022827"/>
    </source>
</evidence>
<dbReference type="OrthoDB" id="9775082at2"/>
<dbReference type="PANTHER" id="PTHR42973:SF39">
    <property type="entry name" value="FAD-BINDING PCMH-TYPE DOMAIN-CONTAINING PROTEIN"/>
    <property type="match status" value="1"/>
</dbReference>
<reference evidence="9" key="1">
    <citation type="submission" date="2013-08" db="EMBL/GenBank/DDBJ databases">
        <title>Intrasporangium oryzae NRRL B-24470.</title>
        <authorList>
            <person name="Liu H."/>
            <person name="Wang G."/>
        </authorList>
    </citation>
    <scope>NUCLEOTIDE SEQUENCE [LARGE SCALE GENOMIC DNA]</scope>
    <source>
        <strain evidence="9">Q5-1</strain>
    </source>
</reference>
<comment type="caution">
    <text evidence="8">The sequence shown here is derived from an EMBL/GenBank/DDBJ whole genome shotgun (WGS) entry which is preliminary data.</text>
</comment>
<keyword evidence="5" id="KW-0560">Oxidoreductase</keyword>
<organism evidence="8 9">
    <name type="scientific">Intrasporangium chromatireducens Q5-1</name>
    <dbReference type="NCBI Taxonomy" id="584657"/>
    <lineage>
        <taxon>Bacteria</taxon>
        <taxon>Bacillati</taxon>
        <taxon>Actinomycetota</taxon>
        <taxon>Actinomycetes</taxon>
        <taxon>Micrococcales</taxon>
        <taxon>Intrasporangiaceae</taxon>
        <taxon>Intrasporangium</taxon>
    </lineage>
</organism>
<keyword evidence="4" id="KW-0274">FAD</keyword>
<dbReference type="AlphaFoldDB" id="W9GDQ1"/>
<dbReference type="InterPro" id="IPR016166">
    <property type="entry name" value="FAD-bd_PCMH"/>
</dbReference>
<evidence type="ECO:0000256" key="3">
    <source>
        <dbReference type="ARBA" id="ARBA00022630"/>
    </source>
</evidence>
<evidence type="ECO:0000313" key="9">
    <source>
        <dbReference type="Proteomes" id="UP000019494"/>
    </source>
</evidence>
<dbReference type="SUPFAM" id="SSF56176">
    <property type="entry name" value="FAD-binding/transporter-associated domain-like"/>
    <property type="match status" value="1"/>
</dbReference>
<keyword evidence="3" id="KW-0285">Flavoprotein</keyword>
<evidence type="ECO:0000256" key="1">
    <source>
        <dbReference type="ARBA" id="ARBA00001974"/>
    </source>
</evidence>
<dbReference type="InterPro" id="IPR050416">
    <property type="entry name" value="FAD-linked_Oxidoreductase"/>
</dbReference>
<dbReference type="InterPro" id="IPR016167">
    <property type="entry name" value="FAD-bd_PCMH_sub1"/>
</dbReference>
<dbReference type="GO" id="GO:0016491">
    <property type="term" value="F:oxidoreductase activity"/>
    <property type="evidence" value="ECO:0007669"/>
    <property type="project" value="UniProtKB-KW"/>
</dbReference>
<dbReference type="EMBL" id="AWQS01000266">
    <property type="protein sequence ID" value="EWT04341.1"/>
    <property type="molecule type" value="Genomic_DNA"/>
</dbReference>
<name>W9GDQ1_9MICO</name>
<dbReference type="Pfam" id="PF08031">
    <property type="entry name" value="BBE"/>
    <property type="match status" value="1"/>
</dbReference>
<dbReference type="InterPro" id="IPR006094">
    <property type="entry name" value="Oxid_FAD_bind_N"/>
</dbReference>
<dbReference type="PROSITE" id="PS51387">
    <property type="entry name" value="FAD_PCMH"/>
    <property type="match status" value="1"/>
</dbReference>
<dbReference type="RefSeq" id="WP_051518816.1">
    <property type="nucleotide sequence ID" value="NZ_AWQS01000266.1"/>
</dbReference>
<accession>W9GDQ1</accession>